<proteinExistence type="predicted"/>
<reference evidence="1 2" key="1">
    <citation type="submission" date="2020-04" db="EMBL/GenBank/DDBJ databases">
        <title>Perkinsus olseni comparative genomics.</title>
        <authorList>
            <person name="Bogema D.R."/>
        </authorList>
    </citation>
    <scope>NUCLEOTIDE SEQUENCE [LARGE SCALE GENOMIC DNA]</scope>
    <source>
        <strain evidence="1">00978-12</strain>
    </source>
</reference>
<evidence type="ECO:0000313" key="1">
    <source>
        <dbReference type="EMBL" id="KAF4688117.1"/>
    </source>
</evidence>
<gene>
    <name evidence="1" type="ORF">FOZ60_003179</name>
</gene>
<name>A0A7J6NX47_PEROL</name>
<dbReference type="Proteomes" id="UP000541610">
    <property type="component" value="Unassembled WGS sequence"/>
</dbReference>
<dbReference type="EMBL" id="JABANP010000162">
    <property type="protein sequence ID" value="KAF4688117.1"/>
    <property type="molecule type" value="Genomic_DNA"/>
</dbReference>
<evidence type="ECO:0000313" key="2">
    <source>
        <dbReference type="Proteomes" id="UP000541610"/>
    </source>
</evidence>
<organism evidence="1 2">
    <name type="scientific">Perkinsus olseni</name>
    <name type="common">Perkinsus atlanticus</name>
    <dbReference type="NCBI Taxonomy" id="32597"/>
    <lineage>
        <taxon>Eukaryota</taxon>
        <taxon>Sar</taxon>
        <taxon>Alveolata</taxon>
        <taxon>Perkinsozoa</taxon>
        <taxon>Perkinsea</taxon>
        <taxon>Perkinsida</taxon>
        <taxon>Perkinsidae</taxon>
        <taxon>Perkinsus</taxon>
    </lineage>
</organism>
<accession>A0A7J6NX47</accession>
<dbReference type="AlphaFoldDB" id="A0A7J6NX47"/>
<protein>
    <submittedName>
        <fullName evidence="1">Uncharacterized protein</fullName>
    </submittedName>
</protein>
<dbReference type="OrthoDB" id="440879at2759"/>
<comment type="caution">
    <text evidence="1">The sequence shown here is derived from an EMBL/GenBank/DDBJ whole genome shotgun (WGS) entry which is preliminary data.</text>
</comment>
<sequence>MSKSSDLTIPDAVASTVDSYHLEKLYCVCRLCFNRLPTKNRQSSGKAPSELVCTRAKSFYQIDFYRELTNLTLPKVLCSSCSRRLSDFATLKQDPKEWDENKRHFVDALLMDTDSVVTRRTTICPETNRCRVCLIASSRLPTQFLRSQSSTPAPGRPIEQSPARYVCTKCGADWLEHDEKITAVKKRPRSSGQAGERFAERVDARGFSDGLLKRNLASLFEEAQSSQSQPSDPVAAMMVGIQSAASKYPCPFCLFVNASQCSGKPAVARSWNQQMADLKEGAHNAKQDRIVAVLKALKAVKDTCLGLQRQNGWKDSLRDFRLAWQAAGLRWPLKAHILSDHVEEYLETYESVIGAGLGLSSEQSGESLHSRVQRLWDLRFKVDPENSRFADRLVDCMVTYNWNLDWDGASRATPDDDTMLCSDSEESVRASSCAEEDARNFSVELDSDKESNAA</sequence>